<dbReference type="Proteomes" id="UP000887013">
    <property type="component" value="Unassembled WGS sequence"/>
</dbReference>
<dbReference type="EMBL" id="BMAW01026325">
    <property type="protein sequence ID" value="GFT96778.1"/>
    <property type="molecule type" value="Genomic_DNA"/>
</dbReference>
<comment type="caution">
    <text evidence="2">The sequence shown here is derived from an EMBL/GenBank/DDBJ whole genome shotgun (WGS) entry which is preliminary data.</text>
</comment>
<proteinExistence type="predicted"/>
<sequence length="127" mass="14088">MMMLYATTKTSSRMNFSVSKETLESDFLMTLHIISHSLLCPFLKTCISSLSLPRSPTDASIQTPQSSLKRGEVSRKTNIPDQKRVIPLCTMTVTPDGGREINPGVDSGGIAGFITQFEGRPRRRRKV</sequence>
<gene>
    <name evidence="2" type="ORF">NPIL_330921</name>
</gene>
<accession>A0A8X6UCL7</accession>
<dbReference type="AlphaFoldDB" id="A0A8X6UCL7"/>
<feature type="region of interest" description="Disordered" evidence="1">
    <location>
        <begin position="53"/>
        <end position="75"/>
    </location>
</feature>
<name>A0A8X6UCL7_NEPPI</name>
<organism evidence="2 3">
    <name type="scientific">Nephila pilipes</name>
    <name type="common">Giant wood spider</name>
    <name type="synonym">Nephila maculata</name>
    <dbReference type="NCBI Taxonomy" id="299642"/>
    <lineage>
        <taxon>Eukaryota</taxon>
        <taxon>Metazoa</taxon>
        <taxon>Ecdysozoa</taxon>
        <taxon>Arthropoda</taxon>
        <taxon>Chelicerata</taxon>
        <taxon>Arachnida</taxon>
        <taxon>Araneae</taxon>
        <taxon>Araneomorphae</taxon>
        <taxon>Entelegynae</taxon>
        <taxon>Araneoidea</taxon>
        <taxon>Nephilidae</taxon>
        <taxon>Nephila</taxon>
    </lineage>
</organism>
<feature type="compositionally biased region" description="Polar residues" evidence="1">
    <location>
        <begin position="53"/>
        <end position="68"/>
    </location>
</feature>
<evidence type="ECO:0000313" key="3">
    <source>
        <dbReference type="Proteomes" id="UP000887013"/>
    </source>
</evidence>
<evidence type="ECO:0000256" key="1">
    <source>
        <dbReference type="SAM" id="MobiDB-lite"/>
    </source>
</evidence>
<keyword evidence="3" id="KW-1185">Reference proteome</keyword>
<protein>
    <submittedName>
        <fullName evidence="2">Uncharacterized protein</fullName>
    </submittedName>
</protein>
<reference evidence="2" key="1">
    <citation type="submission" date="2020-08" db="EMBL/GenBank/DDBJ databases">
        <title>Multicomponent nature underlies the extraordinary mechanical properties of spider dragline silk.</title>
        <authorList>
            <person name="Kono N."/>
            <person name="Nakamura H."/>
            <person name="Mori M."/>
            <person name="Yoshida Y."/>
            <person name="Ohtoshi R."/>
            <person name="Malay A.D."/>
            <person name="Moran D.A.P."/>
            <person name="Tomita M."/>
            <person name="Numata K."/>
            <person name="Arakawa K."/>
        </authorList>
    </citation>
    <scope>NUCLEOTIDE SEQUENCE</scope>
</reference>
<evidence type="ECO:0000313" key="2">
    <source>
        <dbReference type="EMBL" id="GFT96778.1"/>
    </source>
</evidence>